<dbReference type="RefSeq" id="WP_172602099.1">
    <property type="nucleotide sequence ID" value="NZ_LR216287.1"/>
</dbReference>
<evidence type="ECO:0000313" key="2">
    <source>
        <dbReference type="Proteomes" id="UP000294299"/>
    </source>
</evidence>
<dbReference type="Proteomes" id="UP000294299">
    <property type="component" value="Chromosome NFRAN"/>
</dbReference>
<organism evidence="1 2">
    <name type="scientific">Candidatus Nitrosocosmicus franklandianus</name>
    <dbReference type="NCBI Taxonomy" id="1798806"/>
    <lineage>
        <taxon>Archaea</taxon>
        <taxon>Nitrososphaerota</taxon>
        <taxon>Nitrososphaeria</taxon>
        <taxon>Nitrososphaerales</taxon>
        <taxon>Nitrososphaeraceae</taxon>
        <taxon>Candidatus Nitrosocosmicus</taxon>
    </lineage>
</organism>
<proteinExistence type="predicted"/>
<protein>
    <submittedName>
        <fullName evidence="1">Uncharacterized protein</fullName>
    </submittedName>
</protein>
<name>A0A484I6C7_9ARCH</name>
<dbReference type="KEGG" id="nfn:NFRAN_0936"/>
<gene>
    <name evidence="1" type="ORF">NFRAN_0936</name>
</gene>
<sequence length="57" mass="6407">MKNLQIDDITYKRLQSLFADFISTKKQDLDINDLLNALIDNYQESQWGTLGESAGGG</sequence>
<keyword evidence="2" id="KW-1185">Reference proteome</keyword>
<dbReference type="EMBL" id="LR216287">
    <property type="protein sequence ID" value="VFJ13258.1"/>
    <property type="molecule type" value="Genomic_DNA"/>
</dbReference>
<dbReference type="GeneID" id="55648731"/>
<accession>A0A484I6C7</accession>
<dbReference type="AlphaFoldDB" id="A0A484I6C7"/>
<evidence type="ECO:0000313" key="1">
    <source>
        <dbReference type="EMBL" id="VFJ13258.1"/>
    </source>
</evidence>
<reference evidence="1 2" key="1">
    <citation type="submission" date="2019-02" db="EMBL/GenBank/DDBJ databases">
        <authorList>
            <person name="Lehtovirta-Morley E L."/>
        </authorList>
    </citation>
    <scope>NUCLEOTIDE SEQUENCE [LARGE SCALE GENOMIC DNA]</scope>
    <source>
        <strain evidence="1">NFRAN1</strain>
    </source>
</reference>